<protein>
    <recommendedName>
        <fullName evidence="2 9">Ribonucleoside-diphosphate reductase</fullName>
        <ecNumber evidence="2 9">1.17.4.1</ecNumber>
    </recommendedName>
</protein>
<dbReference type="EMBL" id="JAPFFF010000003">
    <property type="protein sequence ID" value="KAK8893256.1"/>
    <property type="molecule type" value="Genomic_DNA"/>
</dbReference>
<dbReference type="SUPFAM" id="SSF51998">
    <property type="entry name" value="PFL-like glycyl radical enzymes"/>
    <property type="match status" value="1"/>
</dbReference>
<dbReference type="Gene3D" id="3.20.70.20">
    <property type="match status" value="1"/>
</dbReference>
<dbReference type="SUPFAM" id="SSF48168">
    <property type="entry name" value="R1 subunit of ribonucleotide reductase, N-terminal domain"/>
    <property type="match status" value="1"/>
</dbReference>
<evidence type="ECO:0000256" key="9">
    <source>
        <dbReference type="RuleBase" id="RU003410"/>
    </source>
</evidence>
<dbReference type="InterPro" id="IPR000788">
    <property type="entry name" value="RNR_lg_C"/>
</dbReference>
<keyword evidence="4 8" id="KW-0547">Nucleotide-binding</keyword>
<reference evidence="11 12" key="1">
    <citation type="submission" date="2024-04" db="EMBL/GenBank/DDBJ databases">
        <title>Tritrichomonas musculus Genome.</title>
        <authorList>
            <person name="Alves-Ferreira E."/>
            <person name="Grigg M."/>
            <person name="Lorenzi H."/>
            <person name="Galac M."/>
        </authorList>
    </citation>
    <scope>NUCLEOTIDE SEQUENCE [LARGE SCALE GENOMIC DNA]</scope>
    <source>
        <strain evidence="11 12">EAF2021</strain>
    </source>
</reference>
<evidence type="ECO:0000256" key="7">
    <source>
        <dbReference type="ARBA" id="ARBA00023116"/>
    </source>
</evidence>
<dbReference type="EC" id="1.17.4.1" evidence="2 9"/>
<dbReference type="InterPro" id="IPR039718">
    <property type="entry name" value="Rrm1"/>
</dbReference>
<sequence length="817" mass="92932">MLVIKRSSNKVNIPSSSDVQYTASTEPRTEAFDIKKIEHTIEQATKGVADVSSKEIIKRASLQFVNVKNLKTTDIQQALIRTAADMISEAQPNYQYVAARLMIADLRKDVWGSFLPNDTLYDRVYRRSKTYGVYDSVLLEKYTEEEMNEIERDVVVYERDFDLTYSGIRQFYDKYLVKNRKTNLVYELPQEANVLVCMYMFMNHPGREERKNYVRKTYDQLSKFVLSLPTPIYAGVRTPLRQFSSCCVIDCGDDTNSILSTNYIIGKCVTKRYGLGINIGRVRGIGASVSNGAVVHTGIVPFLKMFESTTKGFVQNGLRGGGGTVSFPFWHWEVETLLELKNNKGVAENRVRSLDYSIGLNKFFLQRAIHNQSITLFSSEEVPLLADDYRHSYEEFTRIYTEYEKQDGIRKKQISALDLLKKVATQRFETGRIYVYFMDNMNDFGVFKESIFCSNLCQEIALPTRPSSILTNDGLVSVCILSCINVGRLKDFDDLEEACDIIVRFLDEIIEYQEYEFPQLAESAIKYRPLGIGISDLFHLLARKGLKYNTPEAREYVHRLCEHFQYGLLKASCKLAQEKGQCEYFNRSKYSSGYLPVDDGCYKKSIDQLGDFKLECDWETLREDIKKYGLRNACLSAVPPTASSSSISNSTPGIDPPKSIATTKVSKYGTFKQIAPDYDLYKDSYTFQKDVKSTEYFKLIAVIQKFIDQGISTNSFYMSDDDVSIGDVVKEITTAYSYGLKSLYYLNSNKGTDKDVKEAMSSEGIRGKSSLSAPCLLGHQSKDDPYRRPLSHNNNIITEEYEEDDSSSGCTGDACQI</sequence>
<dbReference type="InterPro" id="IPR013346">
    <property type="entry name" value="NrdE_NrdA_C"/>
</dbReference>
<comment type="catalytic activity">
    <reaction evidence="9">
        <text>a 2'-deoxyribonucleoside 5'-diphosphate + [thioredoxin]-disulfide + H2O = a ribonucleoside 5'-diphosphate + [thioredoxin]-dithiol</text>
        <dbReference type="Rhea" id="RHEA:23252"/>
        <dbReference type="Rhea" id="RHEA-COMP:10698"/>
        <dbReference type="Rhea" id="RHEA-COMP:10700"/>
        <dbReference type="ChEBI" id="CHEBI:15377"/>
        <dbReference type="ChEBI" id="CHEBI:29950"/>
        <dbReference type="ChEBI" id="CHEBI:50058"/>
        <dbReference type="ChEBI" id="CHEBI:57930"/>
        <dbReference type="ChEBI" id="CHEBI:73316"/>
        <dbReference type="EC" id="1.17.4.1"/>
    </reaction>
</comment>
<organism evidence="11 12">
    <name type="scientific">Tritrichomonas musculus</name>
    <dbReference type="NCBI Taxonomy" id="1915356"/>
    <lineage>
        <taxon>Eukaryota</taxon>
        <taxon>Metamonada</taxon>
        <taxon>Parabasalia</taxon>
        <taxon>Tritrichomonadida</taxon>
        <taxon>Tritrichomonadidae</taxon>
        <taxon>Tritrichomonas</taxon>
    </lineage>
</organism>
<dbReference type="Pfam" id="PF02867">
    <property type="entry name" value="Ribonuc_red_lgC"/>
    <property type="match status" value="2"/>
</dbReference>
<comment type="caution">
    <text evidence="11">The sequence shown here is derived from an EMBL/GenBank/DDBJ whole genome shotgun (WGS) entry which is preliminary data.</text>
</comment>
<comment type="similarity">
    <text evidence="1 9">Belongs to the ribonucleoside diphosphate reductase large chain family.</text>
</comment>
<keyword evidence="6 9" id="KW-0560">Oxidoreductase</keyword>
<evidence type="ECO:0000256" key="8">
    <source>
        <dbReference type="PROSITE-ProRule" id="PRU00492"/>
    </source>
</evidence>
<evidence type="ECO:0000256" key="2">
    <source>
        <dbReference type="ARBA" id="ARBA00012274"/>
    </source>
</evidence>
<dbReference type="InterPro" id="IPR005144">
    <property type="entry name" value="ATP-cone_dom"/>
</dbReference>
<dbReference type="InterPro" id="IPR008926">
    <property type="entry name" value="RNR_R1-su_N"/>
</dbReference>
<dbReference type="Pfam" id="PF03477">
    <property type="entry name" value="ATP-cone"/>
    <property type="match status" value="1"/>
</dbReference>
<evidence type="ECO:0000313" key="11">
    <source>
        <dbReference type="EMBL" id="KAK8893256.1"/>
    </source>
</evidence>
<name>A0ABR2KR79_9EUKA</name>
<keyword evidence="5 8" id="KW-0067">ATP-binding</keyword>
<keyword evidence="12" id="KW-1185">Reference proteome</keyword>
<evidence type="ECO:0000259" key="10">
    <source>
        <dbReference type="PROSITE" id="PS51161"/>
    </source>
</evidence>
<dbReference type="Proteomes" id="UP001470230">
    <property type="component" value="Unassembled WGS sequence"/>
</dbReference>
<dbReference type="NCBIfam" id="TIGR02506">
    <property type="entry name" value="NrdE_NrdA"/>
    <property type="match status" value="1"/>
</dbReference>
<evidence type="ECO:0000256" key="4">
    <source>
        <dbReference type="ARBA" id="ARBA00022741"/>
    </source>
</evidence>
<evidence type="ECO:0000256" key="1">
    <source>
        <dbReference type="ARBA" id="ARBA00010406"/>
    </source>
</evidence>
<feature type="domain" description="ATP-cone" evidence="10">
    <location>
        <begin position="1"/>
        <end position="112"/>
    </location>
</feature>
<dbReference type="Pfam" id="PF00317">
    <property type="entry name" value="Ribonuc_red_lgN"/>
    <property type="match status" value="1"/>
</dbReference>
<dbReference type="PRINTS" id="PR01183">
    <property type="entry name" value="RIBORDTASEM1"/>
</dbReference>
<evidence type="ECO:0000313" key="12">
    <source>
        <dbReference type="Proteomes" id="UP001470230"/>
    </source>
</evidence>
<evidence type="ECO:0000256" key="3">
    <source>
        <dbReference type="ARBA" id="ARBA00022533"/>
    </source>
</evidence>
<evidence type="ECO:0000256" key="5">
    <source>
        <dbReference type="ARBA" id="ARBA00022840"/>
    </source>
</evidence>
<gene>
    <name evidence="11" type="ORF">M9Y10_021673</name>
</gene>
<dbReference type="PANTHER" id="PTHR11573">
    <property type="entry name" value="RIBONUCLEOSIDE-DIPHOSPHATE REDUCTASE LARGE CHAIN"/>
    <property type="match status" value="1"/>
</dbReference>
<evidence type="ECO:0000256" key="6">
    <source>
        <dbReference type="ARBA" id="ARBA00023002"/>
    </source>
</evidence>
<dbReference type="PROSITE" id="PS51161">
    <property type="entry name" value="ATP_CONE"/>
    <property type="match status" value="1"/>
</dbReference>
<comment type="function">
    <text evidence="9">Provides the precursors necessary for DNA synthesis. Catalyzes the biosynthesis of deoxyribonucleotides from the corresponding ribonucleotides.</text>
</comment>
<dbReference type="InterPro" id="IPR013509">
    <property type="entry name" value="RNR_lsu_N"/>
</dbReference>
<accession>A0ABR2KR79</accession>
<dbReference type="PROSITE" id="PS00089">
    <property type="entry name" value="RIBORED_LARGE"/>
    <property type="match status" value="1"/>
</dbReference>
<dbReference type="PANTHER" id="PTHR11573:SF6">
    <property type="entry name" value="RIBONUCLEOSIDE-DIPHOSPHATE REDUCTASE LARGE SUBUNIT"/>
    <property type="match status" value="1"/>
</dbReference>
<keyword evidence="7 9" id="KW-0215">Deoxyribonucleotide synthesis</keyword>
<proteinExistence type="inferred from homology"/>
<keyword evidence="3" id="KW-0021">Allosteric enzyme</keyword>